<sequence length="1151" mass="127675">MPAVWRPLYLRLSILVAFCIAFAALIPTLEVLLIISNRDKGLATAQQRFEYVWKYGPTALLTIITLTWDRVTFQIQMLAPWHRMAKSNTLASDGILLDYLNMFPPVAIIQALKRRDWAPAAALSASLVLQVIVTLSTSLIDLRVIELESLVPIELKTRFNNDADSLESDLRLAHFTMAGISDLRFPYPKGTTAQYAYQAMADPIFLGTSVRLNVDGFVATLDCNNAEIKLLEASAERDDEDFGFHTTFEIRSMDCLMIITTNVGHVHKNFTSVNFVRMLTGSCDSPTIAMRERMSIIVGRIVYTVDSPDEAGESNYRVSNIKLANSGQAMCVPRYDIRKVNFIHHTTSAEEVSSVQDINPRTLNKISAWDFVLAQIGIIDNSTVQDQIWGTYTENGLAISFDNFAASARSSELVQVPYAELTDFTPWRQAIPAYFRKFSAQIAERSLLEPSPEVVMGNRSQFENRLIISGPICHTMAALLALCILHCAIIVFTLPRDSQMPTNPTSVLGTAWMAIGATSLLLRLRDQGLGPADLHQYIQYSWTVVPSIFFTAIALMAGSIDGATRSLQPFLAMKRGGSFPKTLDLDFLDGSLPRMLLSGLRTRTWPSVFAITAFLVSSVFMIFSGSLYINQYTPIRFATTLRANTTFGSRNNVGPSWTEIDDSLELAASETAVASSLIIGRNGSFPPFIYKDLAFPSLVLDKSPWIGIPEYDESNSSALEIVAEVPAVRSRLHCNIYSGDQIRTNLTMNYTTTGLDVAVQVQNPLRIDIDGEGCFIDASVETSASTVIIPTPQESVKGGEMTFGSSSGDNLIPFPTDSFPRYGLITGCDLVTYVWGHVAFDPKGKNTVNAFALGCNETLEIVNTKVHFKSASLIIDTNQPPVPDETSSQRSILKQRPRQALFYKDLVQPKNADPSQLLSPFFSHLVLSQRTILASDLANATAVEKVAAAIRAQHELISSVAIDQDYRLNIDNSSLDEARPGARVSPRTFLYAANASILPGRLRVMQDIWPTRVLQGLLAATLASSLMAWWFMPRTDVIVGSPTNIARKLALAAGGNLFEEVLSCDLMYEEIDRMLKSSDRIFTIGWRSPAGSTGKERYGIWVLSPDEMEELRQGEVKEASWIPWKRWRWLGSREEKTEIESEVNRHLVTRV</sequence>
<organism evidence="1 2">
    <name type="scientific">Lasiodiplodia mahajangana</name>
    <dbReference type="NCBI Taxonomy" id="1108764"/>
    <lineage>
        <taxon>Eukaryota</taxon>
        <taxon>Fungi</taxon>
        <taxon>Dikarya</taxon>
        <taxon>Ascomycota</taxon>
        <taxon>Pezizomycotina</taxon>
        <taxon>Dothideomycetes</taxon>
        <taxon>Dothideomycetes incertae sedis</taxon>
        <taxon>Botryosphaeriales</taxon>
        <taxon>Botryosphaeriaceae</taxon>
        <taxon>Lasiodiplodia</taxon>
    </lineage>
</organism>
<reference evidence="1" key="1">
    <citation type="submission" date="2022-12" db="EMBL/GenBank/DDBJ databases">
        <title>Genome Sequence of Lasiodiplodia mahajangana.</title>
        <authorList>
            <person name="Buettner E."/>
        </authorList>
    </citation>
    <scope>NUCLEOTIDE SEQUENCE</scope>
    <source>
        <strain evidence="1">VT137</strain>
    </source>
</reference>
<evidence type="ECO:0000313" key="2">
    <source>
        <dbReference type="Proteomes" id="UP001153332"/>
    </source>
</evidence>
<dbReference type="EMBL" id="JAPUUL010000398">
    <property type="protein sequence ID" value="KAJ8130916.1"/>
    <property type="molecule type" value="Genomic_DNA"/>
</dbReference>
<proteinExistence type="predicted"/>
<evidence type="ECO:0000313" key="1">
    <source>
        <dbReference type="EMBL" id="KAJ8130916.1"/>
    </source>
</evidence>
<keyword evidence="2" id="KW-1185">Reference proteome</keyword>
<accession>A0ACC2JTU7</accession>
<protein>
    <submittedName>
        <fullName evidence="1">Uncharacterized protein</fullName>
    </submittedName>
</protein>
<comment type="caution">
    <text evidence="1">The sequence shown here is derived from an EMBL/GenBank/DDBJ whole genome shotgun (WGS) entry which is preliminary data.</text>
</comment>
<gene>
    <name evidence="1" type="ORF">O1611_g2713</name>
</gene>
<dbReference type="Proteomes" id="UP001153332">
    <property type="component" value="Unassembled WGS sequence"/>
</dbReference>
<name>A0ACC2JTU7_9PEZI</name>